<dbReference type="Pfam" id="PF08808">
    <property type="entry name" value="RES"/>
    <property type="match status" value="1"/>
</dbReference>
<evidence type="ECO:0000259" key="1">
    <source>
        <dbReference type="SMART" id="SM00953"/>
    </source>
</evidence>
<reference evidence="2 3" key="1">
    <citation type="submission" date="2019-08" db="EMBL/GenBank/DDBJ databases">
        <authorList>
            <person name="Khan S.A."/>
            <person name="Jeon C.O."/>
            <person name="Jeong S.E."/>
        </authorList>
    </citation>
    <scope>NUCLEOTIDE SEQUENCE [LARGE SCALE GENOMIC DNA]</scope>
    <source>
        <strain evidence="3">IMCC1728</strain>
    </source>
</reference>
<comment type="caution">
    <text evidence="2">The sequence shown here is derived from an EMBL/GenBank/DDBJ whole genome shotgun (WGS) entry which is preliminary data.</text>
</comment>
<dbReference type="EMBL" id="VOPW01000002">
    <property type="protein sequence ID" value="TXC62159.1"/>
    <property type="molecule type" value="Genomic_DNA"/>
</dbReference>
<proteinExistence type="predicted"/>
<dbReference type="SMART" id="SM00953">
    <property type="entry name" value="RES"/>
    <property type="match status" value="1"/>
</dbReference>
<keyword evidence="3" id="KW-1185">Reference proteome</keyword>
<dbReference type="InterPro" id="IPR014914">
    <property type="entry name" value="RES_dom"/>
</dbReference>
<dbReference type="AlphaFoldDB" id="A0A5C6TPF5"/>
<evidence type="ECO:0000313" key="2">
    <source>
        <dbReference type="EMBL" id="TXC62159.1"/>
    </source>
</evidence>
<name>A0A5C6TPF5_9BURK</name>
<gene>
    <name evidence="2" type="ORF">FSC37_22710</name>
</gene>
<protein>
    <recommendedName>
        <fullName evidence="1">RES domain-containing protein</fullName>
    </recommendedName>
</protein>
<evidence type="ECO:0000313" key="3">
    <source>
        <dbReference type="Proteomes" id="UP000321832"/>
    </source>
</evidence>
<dbReference type="Proteomes" id="UP000321832">
    <property type="component" value="Unassembled WGS sequence"/>
</dbReference>
<accession>A0A5C6TPF5</accession>
<feature type="domain" description="RES" evidence="1">
    <location>
        <begin position="40"/>
        <end position="180"/>
    </location>
</feature>
<organism evidence="2 3">
    <name type="scientific">Piscinibacter aquaticus</name>
    <dbReference type="NCBI Taxonomy" id="392597"/>
    <lineage>
        <taxon>Bacteria</taxon>
        <taxon>Pseudomonadati</taxon>
        <taxon>Pseudomonadota</taxon>
        <taxon>Betaproteobacteria</taxon>
        <taxon>Burkholderiales</taxon>
        <taxon>Sphaerotilaceae</taxon>
        <taxon>Piscinibacter</taxon>
    </lineage>
</organism>
<sequence length="199" mass="22003">MSLRLPDRGSFEDLLRPTRIDVASLVRLSRHPATEPYWSAGVYRFDDPDPGGADAFGTCYAASTIEVAFAESVIHECGRFVRGSYEVPAAELTERSVVRFACERRKTLVLADLTGAALKALGLNNDISASADYTASQAWARAIHGASPRWDGIRYVSRQMNKGFAYAVFERSGLHKLRAEKLKARQVDDLCDRFNVTAV</sequence>